<evidence type="ECO:0000256" key="10">
    <source>
        <dbReference type="ARBA" id="ARBA00057024"/>
    </source>
</evidence>
<name>A0A1G9C0Z4_9GAMM</name>
<evidence type="ECO:0000259" key="14">
    <source>
        <dbReference type="Pfam" id="PF08212"/>
    </source>
</evidence>
<feature type="lipid moiety-binding region" description="S-diacylglycerol cysteine" evidence="13">
    <location>
        <position position="13"/>
    </location>
</feature>
<evidence type="ECO:0000256" key="12">
    <source>
        <dbReference type="PIRNR" id="PIRNR036893"/>
    </source>
</evidence>
<evidence type="ECO:0000256" key="2">
    <source>
        <dbReference type="ARBA" id="ARBA00006889"/>
    </source>
</evidence>
<dbReference type="InterPro" id="IPR047202">
    <property type="entry name" value="Lipocalin_Blc-like_dom"/>
</dbReference>
<dbReference type="PANTHER" id="PTHR10612">
    <property type="entry name" value="APOLIPOPROTEIN D"/>
    <property type="match status" value="1"/>
</dbReference>
<protein>
    <recommendedName>
        <fullName evidence="11 12">Outer membrane lipoprotein Blc</fullName>
    </recommendedName>
</protein>
<keyword evidence="4" id="KW-0732">Signal</keyword>
<dbReference type="GO" id="GO:0008289">
    <property type="term" value="F:lipid binding"/>
    <property type="evidence" value="ECO:0007669"/>
    <property type="project" value="UniProtKB-UniRule"/>
</dbReference>
<dbReference type="GO" id="GO:0006950">
    <property type="term" value="P:response to stress"/>
    <property type="evidence" value="ECO:0007669"/>
    <property type="project" value="UniProtKB-ARBA"/>
</dbReference>
<evidence type="ECO:0000256" key="7">
    <source>
        <dbReference type="ARBA" id="ARBA00023139"/>
    </source>
</evidence>
<evidence type="ECO:0000256" key="9">
    <source>
        <dbReference type="ARBA" id="ARBA00023288"/>
    </source>
</evidence>
<dbReference type="Pfam" id="PF08212">
    <property type="entry name" value="Lipocalin_2"/>
    <property type="match status" value="1"/>
</dbReference>
<dbReference type="InterPro" id="IPR012674">
    <property type="entry name" value="Calycin"/>
</dbReference>
<evidence type="ECO:0000256" key="4">
    <source>
        <dbReference type="ARBA" id="ARBA00022729"/>
    </source>
</evidence>
<comment type="function">
    <text evidence="10 12">Involved in the storage or transport of lipids necessary for membrane maintenance under stressful conditions. Displays a binding preference for lysophospholipids.</text>
</comment>
<comment type="subcellular location">
    <subcellularLocation>
        <location evidence="1">Cell outer membrane</location>
        <topology evidence="1">Lipid-anchor</topology>
    </subcellularLocation>
</comment>
<dbReference type="STRING" id="658219.SAMN05216212_2438"/>
<comment type="subunit">
    <text evidence="3 12">Homodimer.</text>
</comment>
<dbReference type="OrthoDB" id="9793905at2"/>
<comment type="similarity">
    <text evidence="2 12">Belongs to the calycin superfamily. Lipocalin family.</text>
</comment>
<dbReference type="AlphaFoldDB" id="A0A1G9C0Z4"/>
<dbReference type="InterPro" id="IPR000566">
    <property type="entry name" value="Lipocln_cytosolic_FA-bd_dom"/>
</dbReference>
<evidence type="ECO:0000313" key="16">
    <source>
        <dbReference type="Proteomes" id="UP000199305"/>
    </source>
</evidence>
<evidence type="ECO:0000256" key="13">
    <source>
        <dbReference type="PIRSR" id="PIRSR036893-52"/>
    </source>
</evidence>
<dbReference type="PROSITE" id="PS51257">
    <property type="entry name" value="PROKAR_LIPOPROTEIN"/>
    <property type="match status" value="1"/>
</dbReference>
<keyword evidence="8 12" id="KW-0998">Cell outer membrane</keyword>
<evidence type="ECO:0000256" key="3">
    <source>
        <dbReference type="ARBA" id="ARBA00011738"/>
    </source>
</evidence>
<keyword evidence="5 12" id="KW-0446">Lipid-binding</keyword>
<proteinExistence type="inferred from homology"/>
<dbReference type="CDD" id="cd19438">
    <property type="entry name" value="lipocalin_Blc-like"/>
    <property type="match status" value="1"/>
</dbReference>
<feature type="domain" description="Lipocalin/cytosolic fatty-acid binding" evidence="14">
    <location>
        <begin position="28"/>
        <end position="168"/>
    </location>
</feature>
<dbReference type="InterPro" id="IPR022272">
    <property type="entry name" value="Lipocalin_CS"/>
</dbReference>
<dbReference type="FunFam" id="2.40.128.20:FF:000002">
    <property type="entry name" value="Outer membrane lipoprotein Blc"/>
    <property type="match status" value="1"/>
</dbReference>
<keyword evidence="6 12" id="KW-0472">Membrane</keyword>
<sequence length="177" mass="20419">MRKLLLVWLAVLCGCTGVPENVEPVKNFDLDRYLGRWYEIARLDHSFERGLTHVTADYSRNDDGSVKVINRGYSREEGEWQQADGRARFAGDPRTAHLEVSFFGPFYASYVIIALDDNYRHALVTGYNRDYLWLLSREPSVPDAELQPLLEQARDLGYPIDQLIFVEQDNRPPEPGR</sequence>
<dbReference type="SUPFAM" id="SSF50814">
    <property type="entry name" value="Lipocalins"/>
    <property type="match status" value="1"/>
</dbReference>
<dbReference type="GO" id="GO:0009279">
    <property type="term" value="C:cell outer membrane"/>
    <property type="evidence" value="ECO:0007669"/>
    <property type="project" value="UniProtKB-SubCell"/>
</dbReference>
<dbReference type="PROSITE" id="PS00213">
    <property type="entry name" value="LIPOCALIN"/>
    <property type="match status" value="1"/>
</dbReference>
<dbReference type="PANTHER" id="PTHR10612:SF34">
    <property type="entry name" value="APOLIPOPROTEIN D"/>
    <property type="match status" value="1"/>
</dbReference>
<keyword evidence="7 13" id="KW-0564">Palmitate</keyword>
<evidence type="ECO:0000256" key="1">
    <source>
        <dbReference type="ARBA" id="ARBA00004459"/>
    </source>
</evidence>
<organism evidence="15 16">
    <name type="scientific">Microbulbifer yueqingensis</name>
    <dbReference type="NCBI Taxonomy" id="658219"/>
    <lineage>
        <taxon>Bacteria</taxon>
        <taxon>Pseudomonadati</taxon>
        <taxon>Pseudomonadota</taxon>
        <taxon>Gammaproteobacteria</taxon>
        <taxon>Cellvibrionales</taxon>
        <taxon>Microbulbiferaceae</taxon>
        <taxon>Microbulbifer</taxon>
    </lineage>
</organism>
<evidence type="ECO:0000256" key="8">
    <source>
        <dbReference type="ARBA" id="ARBA00023237"/>
    </source>
</evidence>
<gene>
    <name evidence="15" type="ORF">SAMN05216212_2438</name>
</gene>
<keyword evidence="9 12" id="KW-0449">Lipoprotein</keyword>
<dbReference type="EMBL" id="FNFH01000004">
    <property type="protein sequence ID" value="SDK45366.1"/>
    <property type="molecule type" value="Genomic_DNA"/>
</dbReference>
<dbReference type="PRINTS" id="PR01171">
    <property type="entry name" value="BCTLIPOCALIN"/>
</dbReference>
<evidence type="ECO:0000256" key="5">
    <source>
        <dbReference type="ARBA" id="ARBA00023121"/>
    </source>
</evidence>
<evidence type="ECO:0000256" key="11">
    <source>
        <dbReference type="ARBA" id="ARBA00071217"/>
    </source>
</evidence>
<evidence type="ECO:0000256" key="6">
    <source>
        <dbReference type="ARBA" id="ARBA00023136"/>
    </source>
</evidence>
<dbReference type="InterPro" id="IPR022271">
    <property type="entry name" value="Lipocalin_ApoD"/>
</dbReference>
<dbReference type="RefSeq" id="WP_091514270.1">
    <property type="nucleotide sequence ID" value="NZ_FNFH01000004.1"/>
</dbReference>
<dbReference type="PIRSF" id="PIRSF036893">
    <property type="entry name" value="Lipocalin_ApoD"/>
    <property type="match status" value="1"/>
</dbReference>
<feature type="lipid moiety-binding region" description="N-palmitoyl cysteine" evidence="13">
    <location>
        <position position="13"/>
    </location>
</feature>
<reference evidence="16" key="1">
    <citation type="submission" date="2016-10" db="EMBL/GenBank/DDBJ databases">
        <authorList>
            <person name="Varghese N."/>
            <person name="Submissions S."/>
        </authorList>
    </citation>
    <scope>NUCLEOTIDE SEQUENCE [LARGE SCALE GENOMIC DNA]</scope>
    <source>
        <strain evidence="16">CGMCC 1.10658</strain>
    </source>
</reference>
<dbReference type="Proteomes" id="UP000199305">
    <property type="component" value="Unassembled WGS sequence"/>
</dbReference>
<accession>A0A1G9C0Z4</accession>
<dbReference type="Gene3D" id="2.40.128.20">
    <property type="match status" value="1"/>
</dbReference>
<dbReference type="InterPro" id="IPR002446">
    <property type="entry name" value="Lipocalin_bac"/>
</dbReference>
<evidence type="ECO:0000313" key="15">
    <source>
        <dbReference type="EMBL" id="SDK45366.1"/>
    </source>
</evidence>
<keyword evidence="16" id="KW-1185">Reference proteome</keyword>